<dbReference type="Pfam" id="PF01094">
    <property type="entry name" value="ANF_receptor"/>
    <property type="match status" value="1"/>
</dbReference>
<keyword evidence="24" id="KW-1185">Reference proteome</keyword>
<evidence type="ECO:0000256" key="19">
    <source>
        <dbReference type="SAM" id="Phobius"/>
    </source>
</evidence>
<keyword evidence="13" id="KW-1071">Ligand-gated ion channel</keyword>
<dbReference type="Gene3D" id="3.40.50.2300">
    <property type="match status" value="2"/>
</dbReference>
<dbReference type="AlphaFoldDB" id="A0A9P0JUH0"/>
<feature type="domain" description="Ionotropic glutamate receptor C-terminal" evidence="21">
    <location>
        <begin position="424"/>
        <end position="790"/>
    </location>
</feature>
<evidence type="ECO:0000256" key="17">
    <source>
        <dbReference type="PIRSR" id="PIRSR601508-2"/>
    </source>
</evidence>
<dbReference type="CDD" id="cd06382">
    <property type="entry name" value="PBP1_iGluR_Kainate"/>
    <property type="match status" value="1"/>
</dbReference>
<dbReference type="GO" id="GO:0015276">
    <property type="term" value="F:ligand-gated monoatomic ion channel activity"/>
    <property type="evidence" value="ECO:0007669"/>
    <property type="project" value="InterPro"/>
</dbReference>
<comment type="similarity">
    <text evidence="2">Belongs to the glutamate-gated ion channel (TC 1.A.10.1) family.</text>
</comment>
<protein>
    <submittedName>
        <fullName evidence="23">Uncharacterized protein</fullName>
    </submittedName>
</protein>
<dbReference type="InterPro" id="IPR019594">
    <property type="entry name" value="Glu/Gly-bd"/>
</dbReference>
<evidence type="ECO:0000256" key="5">
    <source>
        <dbReference type="ARBA" id="ARBA00022692"/>
    </source>
</evidence>
<evidence type="ECO:0000313" key="23">
    <source>
        <dbReference type="EMBL" id="CAH1961052.1"/>
    </source>
</evidence>
<name>A0A9P0JUH0_ACAOB</name>
<dbReference type="FunFam" id="3.40.190.10:FF:000178">
    <property type="entry name" value="Glutamate receptor subunit"/>
    <property type="match status" value="1"/>
</dbReference>
<keyword evidence="3" id="KW-0813">Transport</keyword>
<keyword evidence="4" id="KW-1003">Cell membrane</keyword>
<comment type="subcellular location">
    <subcellularLocation>
        <location evidence="1">Cell membrane</location>
        <topology evidence="1">Multi-pass membrane protein</topology>
    </subcellularLocation>
    <subcellularLocation>
        <location evidence="15">Postsynaptic cell membrane</location>
    </subcellularLocation>
</comment>
<evidence type="ECO:0000256" key="15">
    <source>
        <dbReference type="ARBA" id="ARBA00034100"/>
    </source>
</evidence>
<dbReference type="FunFam" id="3.40.190.10:FF:000061">
    <property type="entry name" value="Glutamate receptor, ionotropic kainate"/>
    <property type="match status" value="1"/>
</dbReference>
<feature type="chain" id="PRO_5040399310" evidence="20">
    <location>
        <begin position="20"/>
        <end position="892"/>
    </location>
</feature>
<dbReference type="InterPro" id="IPR001320">
    <property type="entry name" value="Iontro_rcpt_C"/>
</dbReference>
<evidence type="ECO:0000259" key="22">
    <source>
        <dbReference type="SMART" id="SM00918"/>
    </source>
</evidence>
<dbReference type="Pfam" id="PF00060">
    <property type="entry name" value="Lig_chan"/>
    <property type="match status" value="1"/>
</dbReference>
<evidence type="ECO:0000256" key="12">
    <source>
        <dbReference type="ARBA" id="ARBA00023257"/>
    </source>
</evidence>
<feature type="binding site" evidence="16">
    <location>
        <position position="513"/>
    </location>
    <ligand>
        <name>L-glutamate</name>
        <dbReference type="ChEBI" id="CHEBI:29985"/>
    </ligand>
</feature>
<dbReference type="SMART" id="SM00918">
    <property type="entry name" value="Lig_chan-Glu_bd"/>
    <property type="match status" value="1"/>
</dbReference>
<keyword evidence="5 19" id="KW-0812">Transmembrane</keyword>
<evidence type="ECO:0000256" key="6">
    <source>
        <dbReference type="ARBA" id="ARBA00022989"/>
    </source>
</evidence>
<evidence type="ECO:0000256" key="11">
    <source>
        <dbReference type="ARBA" id="ARBA00023180"/>
    </source>
</evidence>
<dbReference type="PANTHER" id="PTHR18966">
    <property type="entry name" value="IONOTROPIC GLUTAMATE RECEPTOR"/>
    <property type="match status" value="1"/>
</dbReference>
<evidence type="ECO:0000256" key="2">
    <source>
        <dbReference type="ARBA" id="ARBA00008685"/>
    </source>
</evidence>
<dbReference type="InterPro" id="IPR015683">
    <property type="entry name" value="Ionotropic_Glu_rcpt"/>
</dbReference>
<gene>
    <name evidence="23" type="ORF">ACAOBT_LOCUS3957</name>
</gene>
<evidence type="ECO:0000256" key="16">
    <source>
        <dbReference type="PIRSR" id="PIRSR601508-1"/>
    </source>
</evidence>
<keyword evidence="20" id="KW-0732">Signal</keyword>
<dbReference type="GO" id="GO:0045211">
    <property type="term" value="C:postsynaptic membrane"/>
    <property type="evidence" value="ECO:0007669"/>
    <property type="project" value="UniProtKB-SubCell"/>
</dbReference>
<dbReference type="InterPro" id="IPR028082">
    <property type="entry name" value="Peripla_BP_I"/>
</dbReference>
<dbReference type="Pfam" id="PF10613">
    <property type="entry name" value="Lig_chan-Glu_bd"/>
    <property type="match status" value="1"/>
</dbReference>
<feature type="binding site" evidence="16">
    <location>
        <position position="508"/>
    </location>
    <ligand>
        <name>L-glutamate</name>
        <dbReference type="ChEBI" id="CHEBI:29985"/>
    </ligand>
</feature>
<feature type="transmembrane region" description="Helical" evidence="19">
    <location>
        <begin position="542"/>
        <end position="571"/>
    </location>
</feature>
<keyword evidence="12" id="KW-0628">Postsynaptic cell membrane</keyword>
<sequence length="892" mass="100575">MYFKVSLIISFVLINLLKGESDRQKQIYKVGGIFSNVDHGIAFEIAAFSANNKYPWSEIELVPFTHIIAYQHALKAYSTTCNLLRDGVAGLFGPSSEFSSAYVQSICDAKEIPHVETHCNFNIRRNDSLVNLHPHPRSLSNLFLDLVEAYRWQKVVIIYDNDESLLGVSTILGLNKKEKVVVIKQLETQDSGNFRPALTTIKATGNTEFVLACSMDVMEEVLKQLQQVGMMTDIYSYIITNLDVQTLDLSPYQYAGTNITLGRIIDPEDTEVMQLAESIYKFRKSREVNTEDEVLFPSWKMRYETALIADAVQLFYETLYDLTIDKKKSITATPLSCHEDSSWNEGYTITNSMKTKSVKGLTGLIRFDTEGFRSDFNIDIMELSLGGLITVGQWNSLRRSLNIYRPEKTSTRSGVENIFNRTLTVIITISQPYGMLTETTTQLVGNDRFEGFCIDVIRELSHILGFNYTFVIQEDGVNGVFNLTTGLWNGMIREVMEGRADLAITDLTVTSERETAVDFTMPFMNLGISILYKKPEPAPPSLFMFVSPFSAMVWIMLGVSYFIVSLCIFVMGRLAPAEWQNPYPCVDEPEFLVNQFSIRNSLWFTMGALMQQGSELAPISISTRAASGVWWLFVLIMVSSYTANLAAFLTVETLVTSFKDIEELASQDEIKFGAKKGGATANYFRDSNLSIYQKVWSYMVNHPELMVDTNEEGVRKVETENYAFLMESTTIEYVTERHCSLAQVGGLLDDKGYAIAMKKDSSYRNGLSKAVLQMQERGILTGLKIKWWKEKRGGGNCAAKSEGSEATPLDLQNVGGVFLVLTIGTILGILGSFGELAWHVHKKCKQQHKPFIRNFLDEMRFFLKFKQQVKEVAEVSINDGKPESAELDILKK</sequence>
<dbReference type="Proteomes" id="UP001152888">
    <property type="component" value="Unassembled WGS sequence"/>
</dbReference>
<evidence type="ECO:0000256" key="7">
    <source>
        <dbReference type="ARBA" id="ARBA00023018"/>
    </source>
</evidence>
<feature type="binding site" evidence="16">
    <location>
        <position position="680"/>
    </location>
    <ligand>
        <name>L-glutamate</name>
        <dbReference type="ChEBI" id="CHEBI:29985"/>
    </ligand>
</feature>
<feature type="domain" description="Ionotropic glutamate receptor L-glutamate and glycine-binding" evidence="22">
    <location>
        <begin position="432"/>
        <end position="497"/>
    </location>
</feature>
<evidence type="ECO:0000256" key="14">
    <source>
        <dbReference type="ARBA" id="ARBA00023303"/>
    </source>
</evidence>
<reference evidence="23" key="1">
    <citation type="submission" date="2022-03" db="EMBL/GenBank/DDBJ databases">
        <authorList>
            <person name="Sayadi A."/>
        </authorList>
    </citation>
    <scope>NUCLEOTIDE SEQUENCE</scope>
</reference>
<proteinExistence type="inferred from homology"/>
<evidence type="ECO:0000256" key="1">
    <source>
        <dbReference type="ARBA" id="ARBA00004651"/>
    </source>
</evidence>
<evidence type="ECO:0000256" key="9">
    <source>
        <dbReference type="ARBA" id="ARBA00023136"/>
    </source>
</evidence>
<evidence type="ECO:0000256" key="3">
    <source>
        <dbReference type="ARBA" id="ARBA00022448"/>
    </source>
</evidence>
<dbReference type="InterPro" id="IPR001828">
    <property type="entry name" value="ANF_lig-bd_rcpt"/>
</dbReference>
<dbReference type="EMBL" id="CAKOFQ010006691">
    <property type="protein sequence ID" value="CAH1961052.1"/>
    <property type="molecule type" value="Genomic_DNA"/>
</dbReference>
<evidence type="ECO:0000256" key="18">
    <source>
        <dbReference type="PIRSR" id="PIRSR601508-3"/>
    </source>
</evidence>
<evidence type="ECO:0000256" key="8">
    <source>
        <dbReference type="ARBA" id="ARBA00023065"/>
    </source>
</evidence>
<dbReference type="Gene3D" id="1.10.287.70">
    <property type="match status" value="1"/>
</dbReference>
<keyword evidence="10" id="KW-0675">Receptor</keyword>
<keyword evidence="9 19" id="KW-0472">Membrane</keyword>
<feature type="binding site" evidence="16">
    <location>
        <position position="727"/>
    </location>
    <ligand>
        <name>L-glutamate</name>
        <dbReference type="ChEBI" id="CHEBI:29985"/>
    </ligand>
</feature>
<dbReference type="Gene3D" id="3.40.190.10">
    <property type="entry name" value="Periplasmic binding protein-like II"/>
    <property type="match status" value="2"/>
</dbReference>
<evidence type="ECO:0000259" key="21">
    <source>
        <dbReference type="SMART" id="SM00079"/>
    </source>
</evidence>
<evidence type="ECO:0000256" key="13">
    <source>
        <dbReference type="ARBA" id="ARBA00023286"/>
    </source>
</evidence>
<dbReference type="PRINTS" id="PR00177">
    <property type="entry name" value="NMDARECEPTOR"/>
</dbReference>
<dbReference type="OrthoDB" id="5984008at2759"/>
<keyword evidence="7" id="KW-0770">Synapse</keyword>
<keyword evidence="18" id="KW-1015">Disulfide bond</keyword>
<dbReference type="InterPro" id="IPR001508">
    <property type="entry name" value="Iono_Glu_rcpt_met"/>
</dbReference>
<accession>A0A9P0JUH0</accession>
<feature type="signal peptide" evidence="20">
    <location>
        <begin position="1"/>
        <end position="19"/>
    </location>
</feature>
<dbReference type="GO" id="GO:0038023">
    <property type="term" value="F:signaling receptor activity"/>
    <property type="evidence" value="ECO:0007669"/>
    <property type="project" value="InterPro"/>
</dbReference>
<keyword evidence="6 19" id="KW-1133">Transmembrane helix</keyword>
<keyword evidence="11" id="KW-0325">Glycoprotein</keyword>
<evidence type="ECO:0000313" key="24">
    <source>
        <dbReference type="Proteomes" id="UP001152888"/>
    </source>
</evidence>
<comment type="caution">
    <text evidence="23">The sequence shown here is derived from an EMBL/GenBank/DDBJ whole genome shotgun (WGS) entry which is preliminary data.</text>
</comment>
<organism evidence="23 24">
    <name type="scientific">Acanthoscelides obtectus</name>
    <name type="common">Bean weevil</name>
    <name type="synonym">Bruchus obtectus</name>
    <dbReference type="NCBI Taxonomy" id="200917"/>
    <lineage>
        <taxon>Eukaryota</taxon>
        <taxon>Metazoa</taxon>
        <taxon>Ecdysozoa</taxon>
        <taxon>Arthropoda</taxon>
        <taxon>Hexapoda</taxon>
        <taxon>Insecta</taxon>
        <taxon>Pterygota</taxon>
        <taxon>Neoptera</taxon>
        <taxon>Endopterygota</taxon>
        <taxon>Coleoptera</taxon>
        <taxon>Polyphaga</taxon>
        <taxon>Cucujiformia</taxon>
        <taxon>Chrysomeloidea</taxon>
        <taxon>Chrysomelidae</taxon>
        <taxon>Bruchinae</taxon>
        <taxon>Bruchini</taxon>
        <taxon>Acanthoscelides</taxon>
    </lineage>
</organism>
<dbReference type="FunFam" id="1.10.287.70:FF:000105">
    <property type="entry name" value="Eye-enriched kainate receptor, isoform A"/>
    <property type="match status" value="1"/>
</dbReference>
<evidence type="ECO:0000256" key="10">
    <source>
        <dbReference type="ARBA" id="ARBA00023170"/>
    </source>
</evidence>
<feature type="site" description="Interaction with the cone snail toxin Con-ikot-ikot" evidence="17">
    <location>
        <position position="685"/>
    </location>
</feature>
<evidence type="ECO:0000256" key="20">
    <source>
        <dbReference type="SAM" id="SignalP"/>
    </source>
</evidence>
<evidence type="ECO:0000256" key="4">
    <source>
        <dbReference type="ARBA" id="ARBA00022475"/>
    </source>
</evidence>
<dbReference type="SMART" id="SM00079">
    <property type="entry name" value="PBPe"/>
    <property type="match status" value="1"/>
</dbReference>
<keyword evidence="8" id="KW-0406">Ion transport</keyword>
<feature type="transmembrane region" description="Helical" evidence="19">
    <location>
        <begin position="629"/>
        <end position="649"/>
    </location>
</feature>
<dbReference type="SUPFAM" id="SSF53822">
    <property type="entry name" value="Periplasmic binding protein-like I"/>
    <property type="match status" value="1"/>
</dbReference>
<dbReference type="SUPFAM" id="SSF53850">
    <property type="entry name" value="Periplasmic binding protein-like II"/>
    <property type="match status" value="1"/>
</dbReference>
<feature type="disulfide bond" evidence="18">
    <location>
        <begin position="739"/>
        <end position="797"/>
    </location>
</feature>
<feature type="transmembrane region" description="Helical" evidence="19">
    <location>
        <begin position="817"/>
        <end position="838"/>
    </location>
</feature>
<keyword evidence="14" id="KW-0407">Ion channel</keyword>